<reference evidence="1 2" key="1">
    <citation type="journal article" date="2021" name="Front. Genet.">
        <title>Chromosome-Level Genome Assembly Reveals Significant Gene Expansion in the Toll and IMD Signaling Pathways of Dendrolimus kikuchii.</title>
        <authorList>
            <person name="Zhou J."/>
            <person name="Wu P."/>
            <person name="Xiong Z."/>
            <person name="Liu N."/>
            <person name="Zhao N."/>
            <person name="Ji M."/>
            <person name="Qiu Y."/>
            <person name="Yang B."/>
        </authorList>
    </citation>
    <scope>NUCLEOTIDE SEQUENCE [LARGE SCALE GENOMIC DNA]</scope>
    <source>
        <strain evidence="1">Ann1</strain>
    </source>
</reference>
<sequence length="110" mass="12730">MAGACRCTLHPALVNDTPLTIHRSDLAQPCWFTPENYRNKIACVITKSFVMIVSFVNSEPQSLLSVTQLFIVTYRCRNEYIYNAIRQCRNRKCDWQPRVMIATMVKNVSK</sequence>
<protein>
    <submittedName>
        <fullName evidence="1">Uncharacterized protein</fullName>
    </submittedName>
</protein>
<evidence type="ECO:0000313" key="2">
    <source>
        <dbReference type="Proteomes" id="UP000824533"/>
    </source>
</evidence>
<accession>A0ACC1D8L8</accession>
<dbReference type="EMBL" id="CM034392">
    <property type="protein sequence ID" value="KAJ0180304.1"/>
    <property type="molecule type" value="Genomic_DNA"/>
</dbReference>
<organism evidence="1 2">
    <name type="scientific">Dendrolimus kikuchii</name>
    <dbReference type="NCBI Taxonomy" id="765133"/>
    <lineage>
        <taxon>Eukaryota</taxon>
        <taxon>Metazoa</taxon>
        <taxon>Ecdysozoa</taxon>
        <taxon>Arthropoda</taxon>
        <taxon>Hexapoda</taxon>
        <taxon>Insecta</taxon>
        <taxon>Pterygota</taxon>
        <taxon>Neoptera</taxon>
        <taxon>Endopterygota</taxon>
        <taxon>Lepidoptera</taxon>
        <taxon>Glossata</taxon>
        <taxon>Ditrysia</taxon>
        <taxon>Bombycoidea</taxon>
        <taxon>Lasiocampidae</taxon>
        <taxon>Dendrolimus</taxon>
    </lineage>
</organism>
<proteinExistence type="predicted"/>
<comment type="caution">
    <text evidence="1">The sequence shown here is derived from an EMBL/GenBank/DDBJ whole genome shotgun (WGS) entry which is preliminary data.</text>
</comment>
<dbReference type="Proteomes" id="UP000824533">
    <property type="component" value="Linkage Group LG06"/>
</dbReference>
<gene>
    <name evidence="1" type="ORF">K1T71_003708</name>
</gene>
<evidence type="ECO:0000313" key="1">
    <source>
        <dbReference type="EMBL" id="KAJ0180304.1"/>
    </source>
</evidence>
<keyword evidence="2" id="KW-1185">Reference proteome</keyword>
<name>A0ACC1D8L8_9NEOP</name>